<reference evidence="1 2" key="1">
    <citation type="journal article" date="2007" name="Int. J. Syst. Evol. Microbiol.">
        <title>Marixanthomonas ophiurae gen. nov., sp. nov., a marine bacterium of the family Flavobacteriaceae isolated from a deep-sea brittle star.</title>
        <authorList>
            <person name="Romanenko L.A."/>
            <person name="Uchino M."/>
            <person name="Frolova G.M."/>
            <person name="Mikhailov V.V."/>
        </authorList>
    </citation>
    <scope>NUCLEOTIDE SEQUENCE [LARGE SCALE GENOMIC DNA]</scope>
    <source>
        <strain evidence="1 2">KMM 3046</strain>
    </source>
</reference>
<dbReference type="PROSITE" id="PS51257">
    <property type="entry name" value="PROKAR_LIPOPROTEIN"/>
    <property type="match status" value="1"/>
</dbReference>
<proteinExistence type="predicted"/>
<evidence type="ECO:0000313" key="2">
    <source>
        <dbReference type="Proteomes" id="UP000261082"/>
    </source>
</evidence>
<dbReference type="AlphaFoldDB" id="A0A3E1Q8R6"/>
<dbReference type="Proteomes" id="UP000261082">
    <property type="component" value="Unassembled WGS sequence"/>
</dbReference>
<keyword evidence="1" id="KW-0121">Carboxypeptidase</keyword>
<keyword evidence="1" id="KW-0645">Protease</keyword>
<comment type="caution">
    <text evidence="1">The sequence shown here is derived from an EMBL/GenBank/DDBJ whole genome shotgun (WGS) entry which is preliminary data.</text>
</comment>
<keyword evidence="2" id="KW-1185">Reference proteome</keyword>
<dbReference type="SUPFAM" id="SSF49464">
    <property type="entry name" value="Carboxypeptidase regulatory domain-like"/>
    <property type="match status" value="1"/>
</dbReference>
<dbReference type="OrthoDB" id="1431586at2"/>
<name>A0A3E1Q8R6_9FLAO</name>
<sequence>MKLQIPLLFFLVSIILYSCEPEIKENERTAIQGTVIDFEGNTIPNIPIKVKTQNLLLGEGTTDNIGSFKFTSLQSKFDELSINVNTEGGNSSFGTYSIIYSKKPLQQGYNLSDITLRRKATLAFNIEKTSSENNTLNWSLQYTEPFCEVYNDEETSQNTSRCYETTSLIEVLDTTNPNFESEIFSVQNSTVQFTYQLNDAEPQTILIELTEATNFYEFEY</sequence>
<keyword evidence="1" id="KW-0378">Hydrolase</keyword>
<dbReference type="EMBL" id="QVID01000001">
    <property type="protein sequence ID" value="RFN58537.1"/>
    <property type="molecule type" value="Genomic_DNA"/>
</dbReference>
<organism evidence="1 2">
    <name type="scientific">Marixanthomonas ophiurae</name>
    <dbReference type="NCBI Taxonomy" id="387659"/>
    <lineage>
        <taxon>Bacteria</taxon>
        <taxon>Pseudomonadati</taxon>
        <taxon>Bacteroidota</taxon>
        <taxon>Flavobacteriia</taxon>
        <taxon>Flavobacteriales</taxon>
        <taxon>Flavobacteriaceae</taxon>
        <taxon>Marixanthomonas</taxon>
    </lineage>
</organism>
<dbReference type="GO" id="GO:0004180">
    <property type="term" value="F:carboxypeptidase activity"/>
    <property type="evidence" value="ECO:0007669"/>
    <property type="project" value="UniProtKB-KW"/>
</dbReference>
<accession>A0A3E1Q8R6</accession>
<dbReference type="RefSeq" id="WP_117157565.1">
    <property type="nucleotide sequence ID" value="NZ_QVID01000001.1"/>
</dbReference>
<gene>
    <name evidence="1" type="ORF">DZ858_00165</name>
</gene>
<protein>
    <submittedName>
        <fullName evidence="1">Carboxypeptidase regulatory-like domain-containing protein</fullName>
    </submittedName>
</protein>
<dbReference type="InterPro" id="IPR008969">
    <property type="entry name" value="CarboxyPept-like_regulatory"/>
</dbReference>
<evidence type="ECO:0000313" key="1">
    <source>
        <dbReference type="EMBL" id="RFN58537.1"/>
    </source>
</evidence>